<protein>
    <recommendedName>
        <fullName evidence="1">RNA-directed DNA polymerase</fullName>
        <ecNumber evidence="1">2.7.7.49</ecNumber>
    </recommendedName>
</protein>
<feature type="domain" description="Reverse transcriptase" evidence="16">
    <location>
        <begin position="1356"/>
        <end position="1546"/>
    </location>
</feature>
<dbReference type="EC" id="2.7.7.49" evidence="1"/>
<keyword evidence="2" id="KW-0645">Protease</keyword>
<evidence type="ECO:0000256" key="7">
    <source>
        <dbReference type="ARBA" id="ARBA00022759"/>
    </source>
</evidence>
<accession>Q1KLD3</accession>
<evidence type="ECO:0000313" key="19">
    <source>
        <dbReference type="Proteomes" id="UP000204139"/>
    </source>
</evidence>
<feature type="region of interest" description="Disordered" evidence="14">
    <location>
        <begin position="522"/>
        <end position="556"/>
    </location>
</feature>
<evidence type="ECO:0000256" key="13">
    <source>
        <dbReference type="SAM" id="Coils"/>
    </source>
</evidence>
<evidence type="ECO:0000256" key="3">
    <source>
        <dbReference type="ARBA" id="ARBA00022679"/>
    </source>
</evidence>
<keyword evidence="8" id="KW-0378">Hydrolase</keyword>
<dbReference type="SUPFAM" id="SSF57756">
    <property type="entry name" value="Retrovirus zinc finger-like domains"/>
    <property type="match status" value="1"/>
</dbReference>
<evidence type="ECO:0000256" key="8">
    <source>
        <dbReference type="ARBA" id="ARBA00022801"/>
    </source>
</evidence>
<feature type="region of interest" description="Disordered" evidence="14">
    <location>
        <begin position="1843"/>
        <end position="1916"/>
    </location>
</feature>
<dbReference type="GeneID" id="5142278"/>
<keyword evidence="5" id="KW-0540">Nuclease</keyword>
<dbReference type="InterPro" id="IPR002156">
    <property type="entry name" value="RNaseH_domain"/>
</dbReference>
<dbReference type="GO" id="GO:0004190">
    <property type="term" value="F:aspartic-type endopeptidase activity"/>
    <property type="evidence" value="ECO:0007669"/>
    <property type="project" value="UniProtKB-KW"/>
</dbReference>
<evidence type="ECO:0000259" key="15">
    <source>
        <dbReference type="PROSITE" id="PS50158"/>
    </source>
</evidence>
<feature type="compositionally biased region" description="Polar residues" evidence="14">
    <location>
        <begin position="1896"/>
        <end position="1916"/>
    </location>
</feature>
<dbReference type="GO" id="GO:0006508">
    <property type="term" value="P:proteolysis"/>
    <property type="evidence" value="ECO:0007669"/>
    <property type="project" value="UniProtKB-KW"/>
</dbReference>
<keyword evidence="13" id="KW-0175">Coiled coil</keyword>
<evidence type="ECO:0000259" key="16">
    <source>
        <dbReference type="PROSITE" id="PS50878"/>
    </source>
</evidence>
<feature type="compositionally biased region" description="Low complexity" evidence="14">
    <location>
        <begin position="1868"/>
        <end position="1877"/>
    </location>
</feature>
<dbReference type="InterPro" id="IPR021109">
    <property type="entry name" value="Peptidase_aspartic_dom_sf"/>
</dbReference>
<feature type="domain" description="RNase H type-1" evidence="17">
    <location>
        <begin position="1637"/>
        <end position="1779"/>
    </location>
</feature>
<dbReference type="SMART" id="SM00343">
    <property type="entry name" value="ZnF_C2HC"/>
    <property type="match status" value="1"/>
</dbReference>
<dbReference type="Pfam" id="PF22909">
    <property type="entry name" value="Caulimovir_coat_dom"/>
    <property type="match status" value="1"/>
</dbReference>
<dbReference type="PROSITE" id="PS50878">
    <property type="entry name" value="RT_POL"/>
    <property type="match status" value="1"/>
</dbReference>
<keyword evidence="6" id="KW-0064">Aspartyl protease</keyword>
<dbReference type="Pfam" id="PF00078">
    <property type="entry name" value="RVT_1"/>
    <property type="match status" value="1"/>
</dbReference>
<dbReference type="Pfam" id="PF00098">
    <property type="entry name" value="zf-CCHC"/>
    <property type="match status" value="1"/>
</dbReference>
<organism evidence="18 19">
    <name type="scientific">Dracaena mottle virus</name>
    <dbReference type="NCBI Taxonomy" id="380669"/>
    <lineage>
        <taxon>Viruses</taxon>
        <taxon>Riboviria</taxon>
        <taxon>Pararnavirae</taxon>
        <taxon>Artverviricota</taxon>
        <taxon>Revtraviricetes</taxon>
        <taxon>Ortervirales</taxon>
        <taxon>Caulimoviridae</taxon>
        <taxon>Badnavirus</taxon>
        <taxon>Badnavirus maculadracaenae</taxon>
    </lineage>
</organism>
<dbReference type="Gene3D" id="2.40.70.10">
    <property type="entry name" value="Acid Proteases"/>
    <property type="match status" value="1"/>
</dbReference>
<dbReference type="InterPro" id="IPR000477">
    <property type="entry name" value="RT_dom"/>
</dbReference>
<keyword evidence="3" id="KW-0808">Transferase</keyword>
<dbReference type="GO" id="GO:0003676">
    <property type="term" value="F:nucleic acid binding"/>
    <property type="evidence" value="ECO:0007669"/>
    <property type="project" value="InterPro"/>
</dbReference>
<dbReference type="InterPro" id="IPR001878">
    <property type="entry name" value="Znf_CCHC"/>
</dbReference>
<dbReference type="InterPro" id="IPR051320">
    <property type="entry name" value="Viral_Replic_Matur_Polypro"/>
</dbReference>
<dbReference type="PANTHER" id="PTHR33064:SF37">
    <property type="entry name" value="RIBONUCLEASE H"/>
    <property type="match status" value="1"/>
</dbReference>
<evidence type="ECO:0000256" key="2">
    <source>
        <dbReference type="ARBA" id="ARBA00022670"/>
    </source>
</evidence>
<dbReference type="Pfam" id="PF17917">
    <property type="entry name" value="RT_RNaseH"/>
    <property type="match status" value="1"/>
</dbReference>
<feature type="domain" description="CCHC-type" evidence="15">
    <location>
        <begin position="848"/>
        <end position="864"/>
    </location>
</feature>
<dbReference type="EMBL" id="DQ473478">
    <property type="protein sequence ID" value="ABE77344.1"/>
    <property type="molecule type" value="Genomic_DNA"/>
</dbReference>
<dbReference type="RefSeq" id="YP_610965.1">
    <property type="nucleotide sequence ID" value="NC_008034.1"/>
</dbReference>
<evidence type="ECO:0000256" key="10">
    <source>
        <dbReference type="ARBA" id="ARBA00022918"/>
    </source>
</evidence>
<proteinExistence type="predicted"/>
<dbReference type="CDD" id="cd01647">
    <property type="entry name" value="RT_LTR"/>
    <property type="match status" value="1"/>
</dbReference>
<evidence type="ECO:0000256" key="14">
    <source>
        <dbReference type="SAM" id="MobiDB-lite"/>
    </source>
</evidence>
<keyword evidence="10" id="KW-0695">RNA-directed DNA polymerase</keyword>
<dbReference type="Gene3D" id="3.10.10.10">
    <property type="entry name" value="HIV Type 1 Reverse Transcriptase, subunit A, domain 1"/>
    <property type="match status" value="1"/>
</dbReference>
<dbReference type="Gene3D" id="3.30.420.10">
    <property type="entry name" value="Ribonuclease H-like superfamily/Ribonuclease H"/>
    <property type="match status" value="1"/>
</dbReference>
<feature type="coiled-coil region" evidence="13">
    <location>
        <begin position="1013"/>
        <end position="1054"/>
    </location>
</feature>
<keyword evidence="19" id="KW-1185">Reference proteome</keyword>
<evidence type="ECO:0000256" key="12">
    <source>
        <dbReference type="PROSITE-ProRule" id="PRU00047"/>
    </source>
</evidence>
<dbReference type="InterPro" id="IPR018061">
    <property type="entry name" value="Retropepsins"/>
</dbReference>
<reference evidence="18 19" key="1">
    <citation type="journal article" date="2007" name="Virus Genes">
        <title>Complete genomic sequence of Dracaena mottle virus, a distinct badnavirus.</title>
        <authorList>
            <person name="Su L."/>
            <person name="Gao S."/>
            <person name="Huang Y."/>
            <person name="Ji C."/>
            <person name="Wang D."/>
            <person name="Ma Y."/>
            <person name="Fang R."/>
            <person name="Chen X."/>
        </authorList>
    </citation>
    <scope>NUCLEOTIDE SEQUENCE [LARGE SCALE GENOMIC DNA]</scope>
</reference>
<dbReference type="SUPFAM" id="SSF56672">
    <property type="entry name" value="DNA/RNA polymerases"/>
    <property type="match status" value="1"/>
</dbReference>
<dbReference type="Gene3D" id="4.10.60.10">
    <property type="entry name" value="Zinc finger, CCHC-type"/>
    <property type="match status" value="1"/>
</dbReference>
<dbReference type="GO" id="GO:0004523">
    <property type="term" value="F:RNA-DNA hybrid ribonuclease activity"/>
    <property type="evidence" value="ECO:0007669"/>
    <property type="project" value="InterPro"/>
</dbReference>
<dbReference type="PANTHER" id="PTHR33064">
    <property type="entry name" value="POL PROTEIN"/>
    <property type="match status" value="1"/>
</dbReference>
<keyword evidence="4" id="KW-0548">Nucleotidyltransferase</keyword>
<dbReference type="Gene3D" id="3.30.70.270">
    <property type="match status" value="2"/>
</dbReference>
<dbReference type="GO" id="GO:0003964">
    <property type="term" value="F:RNA-directed DNA polymerase activity"/>
    <property type="evidence" value="ECO:0007669"/>
    <property type="project" value="UniProtKB-KW"/>
</dbReference>
<keyword evidence="12" id="KW-0863">Zinc-finger</keyword>
<dbReference type="InterPro" id="IPR036875">
    <property type="entry name" value="Znf_CCHC_sf"/>
</dbReference>
<feature type="region of interest" description="Disordered" evidence="14">
    <location>
        <begin position="1"/>
        <end position="25"/>
    </location>
</feature>
<name>Q1KLD3_9VIRU</name>
<keyword evidence="12" id="KW-0862">Zinc</keyword>
<dbReference type="InterPro" id="IPR043502">
    <property type="entry name" value="DNA/RNA_pol_sf"/>
</dbReference>
<evidence type="ECO:0000256" key="9">
    <source>
        <dbReference type="ARBA" id="ARBA00022842"/>
    </source>
</evidence>
<dbReference type="GO" id="GO:0008270">
    <property type="term" value="F:zinc ion binding"/>
    <property type="evidence" value="ECO:0007669"/>
    <property type="project" value="UniProtKB-KW"/>
</dbReference>
<dbReference type="GO" id="GO:0006310">
    <property type="term" value="P:DNA recombination"/>
    <property type="evidence" value="ECO:0007669"/>
    <property type="project" value="UniProtKB-KW"/>
</dbReference>
<evidence type="ECO:0000256" key="4">
    <source>
        <dbReference type="ARBA" id="ARBA00022695"/>
    </source>
</evidence>
<dbReference type="InterPro" id="IPR043128">
    <property type="entry name" value="Rev_trsase/Diguanyl_cyclase"/>
</dbReference>
<evidence type="ECO:0000313" key="18">
    <source>
        <dbReference type="EMBL" id="ABE77344.1"/>
    </source>
</evidence>
<evidence type="ECO:0000256" key="6">
    <source>
        <dbReference type="ARBA" id="ARBA00022750"/>
    </source>
</evidence>
<dbReference type="PROSITE" id="PS50158">
    <property type="entry name" value="ZF_CCHC"/>
    <property type="match status" value="1"/>
</dbReference>
<sequence>MASYRRPAVHNNEASTSTVPNQEDQIRDYRANARLRHDAQRQLQRVRRTLTGRQGYRRTLEQHIDPNEQLQLSQKKKAAIVPAEVLYDDGWHSTVHKVYQHYDEQRVLVLEGQQVELPFINEQSYRQLLSSGFQHIHVGMVLVRVHALHSRHAGTMALLCLRDTRWKSSRGIIGSMEVDLTAGSQLVYVVPDILLSVQDFYNHIEVVVMTHGYQDWVDGESNLLITKALVGRLTNTSYAHFKYNVEGVADYLASNGIVALAGQRHTTTELQGLDWNLKPKQSTAPVQPQEVTYNNRLDGSVTLRFTGYAATRRPTLVEVNEDDLEEFAGMVNFYDDSSPLLCTEILEEEDDEDLWVPVPPTCRASPYSDAEEEFLQNLFSAGFTPATEEQDMEYPVSIPIPLSPIYDTYPEDVVHTDHGVLLSDHEVWVPPSHPAEAGGEPCPSTFCEYDSNIEEQFLYDLECLYNAEQSDLASEEEPATVAVGDDACVLSPSQSESKSGRELVFMELEALPYPTLARMEKESARSSVTSPYTPPTDSGMAPPGYPPASAGGAASSSQMPILGAPFTAADVRANLKNLRGSRSNAGMFQLPSAQQLRGALLVLPEDIGLYQDVISRWETITLNVLADKVFSDNRSKLMYVENLLGEDEKKAWIQWRMAFEQEYESLIAVADDSQAIISQVRRIITLEDPSQGSTEEQDRAYMDLGRLSCTNMKDLLDYMNDYKTLAAKSGRMYVNHELSDKFFDKMPQIIGPDMKKAFSEKYPGAQMGVLPRITFAYKYLSDICKQAAVQKGVKDLAFCRRIPLPGYYKDGPKKKLGLRKAKNYRGKPHDTHVRLVKNKDKGRTTKCRCYICGQEGHFARECRNGRGNIARAAIIKDLDLPSDFDVLSVDNNDPMSDAICSFSEGEAGGSQTIKTALSDLPFLEGSFMLKETVSWRPTVSLPANQANCQHLWEDNSQSTGHSWCTYCKAPTSVLYRTKCTLCLLLCCPYCALHFHQHRVRKERPPVEAPEQLIQNLIGYIDSLLKENERLKEERDDLQQKLQRTEERLQSLLGDYLHEASEDMAAEAERRRKGKALATSVPRATTGGPVIREPLEGCVEECSDEDTEEAAALLAEAAKIGQQHQKKLINRLYNTVVKFTIPGAEPFEAIAIFDTGATSCVLDSKIVPEKALTALTYNVQFSGVNSLDTSRQRLKEGRMTIGDHDFPIPLVYCFPLDSSRDGVQMLIGCNFIRSKQGGVRFEGTTVTFYKQLTTVQTEIEAIKSAQFDEPEELMEIICPQWHIEHPTDAIGVGLRAQKIVQRLLQQNISDDPLKFWAKNKVTCQLEIINPDLTIQDKPLKHVTPLMEQQFKRHVEALLQLKVIRPSKSRHRTMAMIGNSGTSVDPTTGKEVKGKERMVFNYRSLNDNTHKDQYSLPGINTIIQKIGRATVYSKFDLKSGFHQVAMSPESIEWTAFIVLGGLYEWLVMPFGLKNAPAVFQRKMDHCFAGTEKFIAVYIDDILIFSANDEEHVEHLKVFCAIVEKHGLILSSNKMQLGKREIDFLGATLGNRKIKLQAHIIKKIAAFPEAQLAEKKGLRSWLGILNYARSYIPRLGILLGPLYQKTSPHGDKRMKPHDWELVAQIKQMVQSLPDLEVPPKDSFIVLETDGCMEGWGGICKWKQAKKDPRGKEKVAAYASGRFPVPKSTIDAEIYACTETLSALKIHYLDRKEIILRTDCQAIISFYNKSSVNKPSRVRWLAFTDFITGLGIDVQFEHIKGEQNVLADTLSRLTFVLLQVPDPFSPPITELCQALKEIQATSTTPVGVWNRFQTQICKTYASMASSRSSPTLDDDLWCQEQSKKAPLSTHCRGTGEHSTSLRPTNGEPCGPSSALQSSSRNSRWRHVTGSERVIMHGATHTPTCGTSMNSSYASLDNSKS</sequence>
<keyword evidence="7" id="KW-0255">Endonuclease</keyword>
<dbReference type="KEGG" id="vg:5142278"/>
<evidence type="ECO:0000259" key="17">
    <source>
        <dbReference type="PROSITE" id="PS50879"/>
    </source>
</evidence>
<keyword evidence="11" id="KW-0233">DNA recombination</keyword>
<dbReference type="Pfam" id="PF00077">
    <property type="entry name" value="RVP"/>
    <property type="match status" value="1"/>
</dbReference>
<keyword evidence="12" id="KW-0479">Metal-binding</keyword>
<dbReference type="PROSITE" id="PS50879">
    <property type="entry name" value="RNASE_H_1"/>
    <property type="match status" value="1"/>
</dbReference>
<dbReference type="InterPro" id="IPR041373">
    <property type="entry name" value="RT_RNaseH"/>
</dbReference>
<feature type="compositionally biased region" description="Polar residues" evidence="14">
    <location>
        <begin position="12"/>
        <end position="23"/>
    </location>
</feature>
<dbReference type="InterPro" id="IPR036397">
    <property type="entry name" value="RNaseH_sf"/>
</dbReference>
<evidence type="ECO:0000256" key="5">
    <source>
        <dbReference type="ARBA" id="ARBA00022722"/>
    </source>
</evidence>
<keyword evidence="9" id="KW-0460">Magnesium</keyword>
<feature type="compositionally biased region" description="Low complexity" evidence="14">
    <location>
        <begin position="538"/>
        <end position="556"/>
    </location>
</feature>
<evidence type="ECO:0000256" key="11">
    <source>
        <dbReference type="ARBA" id="ARBA00023172"/>
    </source>
</evidence>
<dbReference type="Proteomes" id="UP000204139">
    <property type="component" value="Segment"/>
</dbReference>
<evidence type="ECO:0000256" key="1">
    <source>
        <dbReference type="ARBA" id="ARBA00012493"/>
    </source>
</evidence>